<organism evidence="2 3">
    <name type="scientific">Vibrio lentus</name>
    <dbReference type="NCBI Taxonomy" id="136468"/>
    <lineage>
        <taxon>Bacteria</taxon>
        <taxon>Pseudomonadati</taxon>
        <taxon>Pseudomonadota</taxon>
        <taxon>Gammaproteobacteria</taxon>
        <taxon>Vibrionales</taxon>
        <taxon>Vibrionaceae</taxon>
        <taxon>Vibrio</taxon>
    </lineage>
</organism>
<keyword evidence="1" id="KW-1133">Transmembrane helix</keyword>
<evidence type="ECO:0000313" key="3">
    <source>
        <dbReference type="Proteomes" id="UP000235778"/>
    </source>
</evidence>
<keyword evidence="1" id="KW-0472">Membrane</keyword>
<protein>
    <submittedName>
        <fullName evidence="2">Uncharacterized protein</fullName>
    </submittedName>
</protein>
<reference evidence="3" key="1">
    <citation type="submission" date="2016-07" db="EMBL/GenBank/DDBJ databases">
        <title>Nontailed viruses are major unrecognized killers of bacteria in the ocean.</title>
        <authorList>
            <person name="Kauffman K."/>
            <person name="Hussain F."/>
            <person name="Yang J."/>
            <person name="Arevalo P."/>
            <person name="Brown J."/>
            <person name="Cutler M."/>
            <person name="Kelly L."/>
            <person name="Polz M.F."/>
        </authorList>
    </citation>
    <scope>NUCLEOTIDE SEQUENCE [LARGE SCALE GENOMIC DNA]</scope>
    <source>
        <strain evidence="3">10N.286.55.C1</strain>
    </source>
</reference>
<dbReference type="Proteomes" id="UP000235778">
    <property type="component" value="Unassembled WGS sequence"/>
</dbReference>
<keyword evidence="1" id="KW-0812">Transmembrane</keyword>
<proteinExistence type="predicted"/>
<dbReference type="AlphaFoldDB" id="A0A2N7C5D1"/>
<evidence type="ECO:0000313" key="2">
    <source>
        <dbReference type="EMBL" id="PME70663.1"/>
    </source>
</evidence>
<feature type="transmembrane region" description="Helical" evidence="1">
    <location>
        <begin position="37"/>
        <end position="58"/>
    </location>
</feature>
<comment type="caution">
    <text evidence="2">The sequence shown here is derived from an EMBL/GenBank/DDBJ whole genome shotgun (WGS) entry which is preliminary data.</text>
</comment>
<sequence length="130" mass="14635">MDSRIQLNIIKYVFSELSFIAVALALVYWLSGGDRSLLQTIGLIYCVAAAAKILTLWWQFRGSSFEISGGHLRFNGFACDIALKSSFLPRQIGSVVKLSYTVDTIQKRNIYLPKCVLSPENWTLILTLRT</sequence>
<name>A0A2N7C5D1_9VIBR</name>
<feature type="transmembrane region" description="Helical" evidence="1">
    <location>
        <begin position="12"/>
        <end position="31"/>
    </location>
</feature>
<dbReference type="EMBL" id="MCSI01000048">
    <property type="protein sequence ID" value="PME70663.1"/>
    <property type="molecule type" value="Genomic_DNA"/>
</dbReference>
<accession>A0A2N7C5D1</accession>
<evidence type="ECO:0000256" key="1">
    <source>
        <dbReference type="SAM" id="Phobius"/>
    </source>
</evidence>
<dbReference type="RefSeq" id="WP_102267028.1">
    <property type="nucleotide sequence ID" value="NZ_MCSH01000073.1"/>
</dbReference>
<gene>
    <name evidence="2" type="ORF">BCV30_22425</name>
</gene>